<dbReference type="HOGENOM" id="CLU_105320_0_2_9"/>
<dbReference type="InterPro" id="IPR024623">
    <property type="entry name" value="YtxH"/>
</dbReference>
<evidence type="ECO:0000313" key="3">
    <source>
        <dbReference type="EMBL" id="AIE61059.1"/>
    </source>
</evidence>
<feature type="region of interest" description="Disordered" evidence="1">
    <location>
        <begin position="1"/>
        <end position="20"/>
    </location>
</feature>
<dbReference type="STRING" id="796606.BMMGA3_13345"/>
<protein>
    <recommendedName>
        <fullName evidence="5">General stress protein</fullName>
    </recommendedName>
</protein>
<name>I3ECE4_BACMM</name>
<keyword evidence="4" id="KW-1185">Reference proteome</keyword>
<proteinExistence type="predicted"/>
<dbReference type="AlphaFoldDB" id="I3ECE4"/>
<feature type="compositionally biased region" description="Basic and acidic residues" evidence="1">
    <location>
        <begin position="1"/>
        <end position="17"/>
    </location>
</feature>
<accession>I3ECE4</accession>
<dbReference type="Pfam" id="PF12732">
    <property type="entry name" value="YtxH"/>
    <property type="match status" value="1"/>
</dbReference>
<evidence type="ECO:0000256" key="2">
    <source>
        <dbReference type="SAM" id="Phobius"/>
    </source>
</evidence>
<reference evidence="3 4" key="1">
    <citation type="journal article" date="2015" name="BMC Genomics">
        <title>Transcriptome analysis of thermophilic methylotrophic Bacillus methanolicus MGA3 using RNA-sequencing provides detailed insights into its previously uncharted transcriptional landscape.</title>
        <authorList>
            <person name="Irla M."/>
            <person name="Neshat A."/>
            <person name="Brautaset T."/>
            <person name="Ruckert C."/>
            <person name="Kalinowski J."/>
            <person name="Wendisch V.F."/>
        </authorList>
    </citation>
    <scope>NUCLEOTIDE SEQUENCE [LARGE SCALE GENOMIC DNA]</scope>
    <source>
        <strain evidence="4">MGA3 / ATCC 53907</strain>
    </source>
</reference>
<dbReference type="PANTHER" id="PTHR35792:SF1">
    <property type="entry name" value="SLL0268 PROTEIN"/>
    <property type="match status" value="1"/>
</dbReference>
<dbReference type="EMBL" id="CP007739">
    <property type="protein sequence ID" value="AIE61059.1"/>
    <property type="molecule type" value="Genomic_DNA"/>
</dbReference>
<dbReference type="eggNOG" id="COG4980">
    <property type="taxonomic scope" value="Bacteria"/>
</dbReference>
<evidence type="ECO:0008006" key="5">
    <source>
        <dbReference type="Google" id="ProtNLM"/>
    </source>
</evidence>
<evidence type="ECO:0000256" key="1">
    <source>
        <dbReference type="SAM" id="MobiDB-lite"/>
    </source>
</evidence>
<organism evidence="3 4">
    <name type="scientific">Bacillus methanolicus (strain MGA3 / ATCC 53907)</name>
    <dbReference type="NCBI Taxonomy" id="796606"/>
    <lineage>
        <taxon>Bacteria</taxon>
        <taxon>Bacillati</taxon>
        <taxon>Bacillota</taxon>
        <taxon>Bacilli</taxon>
        <taxon>Bacillales</taxon>
        <taxon>Bacillaceae</taxon>
        <taxon>Bacillus</taxon>
    </lineage>
</organism>
<keyword evidence="2" id="KW-0472">Membrane</keyword>
<dbReference type="RefSeq" id="WP_003347351.1">
    <property type="nucleotide sequence ID" value="NZ_ADWW01000001.1"/>
</dbReference>
<dbReference type="KEGG" id="bmet:BMMGA3_13345"/>
<feature type="transmembrane region" description="Helical" evidence="2">
    <location>
        <begin position="24"/>
        <end position="43"/>
    </location>
</feature>
<dbReference type="PANTHER" id="PTHR35792">
    <property type="entry name" value="GENERAL STRESS PROTEIN"/>
    <property type="match status" value="1"/>
</dbReference>
<keyword evidence="2" id="KW-0812">Transmembrane</keyword>
<dbReference type="Proteomes" id="UP000027602">
    <property type="component" value="Chromosome"/>
</dbReference>
<gene>
    <name evidence="3" type="ORF">BMMGA3_13345</name>
</gene>
<dbReference type="OrthoDB" id="9810874at2"/>
<evidence type="ECO:0000313" key="4">
    <source>
        <dbReference type="Proteomes" id="UP000027602"/>
    </source>
</evidence>
<keyword evidence="2" id="KW-1133">Transmembrane helix</keyword>
<sequence length="187" mass="20538">MGERERIHNETNDRKEGNSGSKEFMIGAMIGGVIGAAVALLFAPKSGKELRNNLNEQAIVLKEKTGKFRESVMTKGNSLASAAKEKTVQLREQAKIKGNELASVAKERTSTLTETITQHSSDLLNKVKSLKSAQKDEATFEETVLENPSETMIDAPKSFGNGAVVDIQQKLEETKKAFDETERKLNQ</sequence>
<dbReference type="InterPro" id="IPR052928">
    <property type="entry name" value="Desiccation-related_membrane"/>
</dbReference>